<evidence type="ECO:0000256" key="1">
    <source>
        <dbReference type="ARBA" id="ARBA00005953"/>
    </source>
</evidence>
<dbReference type="GO" id="GO:0047617">
    <property type="term" value="F:fatty acyl-CoA hydrolase activity"/>
    <property type="evidence" value="ECO:0007669"/>
    <property type="project" value="TreeGrafter"/>
</dbReference>
<dbReference type="NCBIfam" id="TIGR00051">
    <property type="entry name" value="YbgC/FadM family acyl-CoA thioesterase"/>
    <property type="match status" value="1"/>
</dbReference>
<dbReference type="Gene3D" id="3.10.129.10">
    <property type="entry name" value="Hotdog Thioesterase"/>
    <property type="match status" value="1"/>
</dbReference>
<dbReference type="PANTHER" id="PTHR31793:SF27">
    <property type="entry name" value="NOVEL THIOESTERASE SUPERFAMILY DOMAIN AND SAPOSIN A-TYPE DOMAIN CONTAINING PROTEIN (0610012H03RIK)"/>
    <property type="match status" value="1"/>
</dbReference>
<name>A0A371AWH5_9FIRM</name>
<comment type="similarity">
    <text evidence="1">Belongs to the 4-hydroxybenzoyl-CoA thioesterase family.</text>
</comment>
<accession>A0A371AWH5</accession>
<evidence type="ECO:0000313" key="4">
    <source>
        <dbReference type="Proteomes" id="UP000255036"/>
    </source>
</evidence>
<comment type="caution">
    <text evidence="3">The sequence shown here is derived from an EMBL/GenBank/DDBJ whole genome shotgun (WGS) entry which is preliminary data.</text>
</comment>
<dbReference type="Pfam" id="PF13279">
    <property type="entry name" value="4HBT_2"/>
    <property type="match status" value="1"/>
</dbReference>
<dbReference type="PIRSF" id="PIRSF003230">
    <property type="entry name" value="YbgC"/>
    <property type="match status" value="1"/>
</dbReference>
<organism evidence="3 4">
    <name type="scientific">Anaerosacchariphilus polymeriproducens</name>
    <dbReference type="NCBI Taxonomy" id="1812858"/>
    <lineage>
        <taxon>Bacteria</taxon>
        <taxon>Bacillati</taxon>
        <taxon>Bacillota</taxon>
        <taxon>Clostridia</taxon>
        <taxon>Lachnospirales</taxon>
        <taxon>Lachnospiraceae</taxon>
        <taxon>Anaerosacchariphilus</taxon>
    </lineage>
</organism>
<dbReference type="InterPro" id="IPR029069">
    <property type="entry name" value="HotDog_dom_sf"/>
</dbReference>
<dbReference type="SUPFAM" id="SSF54637">
    <property type="entry name" value="Thioesterase/thiol ester dehydrase-isomerase"/>
    <property type="match status" value="1"/>
</dbReference>
<dbReference type="CDD" id="cd00586">
    <property type="entry name" value="4HBT"/>
    <property type="match status" value="1"/>
</dbReference>
<gene>
    <name evidence="3" type="ORF">DWV06_06440</name>
</gene>
<keyword evidence="4" id="KW-1185">Reference proteome</keyword>
<dbReference type="EMBL" id="QRCT01000016">
    <property type="protein sequence ID" value="RDU23928.1"/>
    <property type="molecule type" value="Genomic_DNA"/>
</dbReference>
<dbReference type="OrthoDB" id="9800856at2"/>
<evidence type="ECO:0000313" key="3">
    <source>
        <dbReference type="EMBL" id="RDU23928.1"/>
    </source>
</evidence>
<reference evidence="3 4" key="1">
    <citation type="submission" date="2018-07" db="EMBL/GenBank/DDBJ databases">
        <title>Anaerosacharophilus polymeroproducens gen. nov. sp. nov., an anaerobic bacterium isolated from salt field.</title>
        <authorList>
            <person name="Kim W."/>
            <person name="Yang S.-H."/>
            <person name="Oh J."/>
            <person name="Lee J.-H."/>
            <person name="Kwon K.K."/>
        </authorList>
    </citation>
    <scope>NUCLEOTIDE SEQUENCE [LARGE SCALE GENOMIC DNA]</scope>
    <source>
        <strain evidence="3 4">MCWD5</strain>
    </source>
</reference>
<sequence length="140" mass="16918">MIIKPYERLAQYYETDQMKIIHHSNYIRWFEEARLNFLEQIGLNYDKMESNGIIIPVLSVNCEYRSMIRFAEIVLIQIKILSYNGIKMKIGYEIRDKKTNELKTIGETSHCFFNEEYQPISLKREYPEVNKIFQEIMNYN</sequence>
<dbReference type="InterPro" id="IPR006684">
    <property type="entry name" value="YbgC/YbaW"/>
</dbReference>
<protein>
    <submittedName>
        <fullName evidence="3">Acyl-CoA thioesterase</fullName>
    </submittedName>
</protein>
<proteinExistence type="inferred from homology"/>
<evidence type="ECO:0000256" key="2">
    <source>
        <dbReference type="ARBA" id="ARBA00022801"/>
    </source>
</evidence>
<dbReference type="AlphaFoldDB" id="A0A371AWH5"/>
<keyword evidence="2" id="KW-0378">Hydrolase</keyword>
<dbReference type="PANTHER" id="PTHR31793">
    <property type="entry name" value="4-HYDROXYBENZOYL-COA THIOESTERASE FAMILY MEMBER"/>
    <property type="match status" value="1"/>
</dbReference>
<dbReference type="Proteomes" id="UP000255036">
    <property type="component" value="Unassembled WGS sequence"/>
</dbReference>
<dbReference type="InterPro" id="IPR050563">
    <property type="entry name" value="4-hydroxybenzoyl-CoA_TE"/>
</dbReference>